<dbReference type="GO" id="GO:0008270">
    <property type="term" value="F:zinc ion binding"/>
    <property type="evidence" value="ECO:0007669"/>
    <property type="project" value="UniProtKB-KW"/>
</dbReference>
<dbReference type="PANTHER" id="PTHR42647:SF55">
    <property type="entry name" value="BOI-RELATED E3 UBIQUITIN-PROTEIN LIGASE 1"/>
    <property type="match status" value="1"/>
</dbReference>
<proteinExistence type="predicted"/>
<feature type="compositionally biased region" description="Basic and acidic residues" evidence="4">
    <location>
        <begin position="83"/>
        <end position="97"/>
    </location>
</feature>
<dbReference type="PANTHER" id="PTHR42647">
    <property type="entry name" value="SBP (S-RIBONUCLEASE BINDING PROTEIN) FAMILY PROTEIN"/>
    <property type="match status" value="1"/>
</dbReference>
<evidence type="ECO:0000256" key="3">
    <source>
        <dbReference type="ARBA" id="ARBA00022833"/>
    </source>
</evidence>
<organism evidence="5 6">
    <name type="scientific">Trifolium medium</name>
    <dbReference type="NCBI Taxonomy" id="97028"/>
    <lineage>
        <taxon>Eukaryota</taxon>
        <taxon>Viridiplantae</taxon>
        <taxon>Streptophyta</taxon>
        <taxon>Embryophyta</taxon>
        <taxon>Tracheophyta</taxon>
        <taxon>Spermatophyta</taxon>
        <taxon>Magnoliopsida</taxon>
        <taxon>eudicotyledons</taxon>
        <taxon>Gunneridae</taxon>
        <taxon>Pentapetalae</taxon>
        <taxon>rosids</taxon>
        <taxon>fabids</taxon>
        <taxon>Fabales</taxon>
        <taxon>Fabaceae</taxon>
        <taxon>Papilionoideae</taxon>
        <taxon>50 kb inversion clade</taxon>
        <taxon>NPAAA clade</taxon>
        <taxon>Hologalegina</taxon>
        <taxon>IRL clade</taxon>
        <taxon>Trifolieae</taxon>
        <taxon>Trifolium</taxon>
    </lineage>
</organism>
<feature type="non-terminal residue" evidence="5">
    <location>
        <position position="97"/>
    </location>
</feature>
<evidence type="ECO:0000256" key="4">
    <source>
        <dbReference type="SAM" id="MobiDB-lite"/>
    </source>
</evidence>
<keyword evidence="1" id="KW-0479">Metal-binding</keyword>
<keyword evidence="6" id="KW-1185">Reference proteome</keyword>
<reference evidence="5 6" key="1">
    <citation type="journal article" date="2018" name="Front. Plant Sci.">
        <title>Red Clover (Trifolium pratense) and Zigzag Clover (T. medium) - A Picture of Genomic Similarities and Differences.</title>
        <authorList>
            <person name="Dluhosova J."/>
            <person name="Istvanek J."/>
            <person name="Nedelnik J."/>
            <person name="Repkova J."/>
        </authorList>
    </citation>
    <scope>NUCLEOTIDE SEQUENCE [LARGE SCALE GENOMIC DNA]</scope>
    <source>
        <strain evidence="6">cv. 10/8</strain>
        <tissue evidence="5">Leaf</tissue>
    </source>
</reference>
<keyword evidence="2" id="KW-0863">Zinc-finger</keyword>
<dbReference type="EMBL" id="LXQA010448902">
    <property type="protein sequence ID" value="MCI52543.1"/>
    <property type="molecule type" value="Genomic_DNA"/>
</dbReference>
<dbReference type="GO" id="GO:0043067">
    <property type="term" value="P:regulation of programmed cell death"/>
    <property type="evidence" value="ECO:0007669"/>
    <property type="project" value="TreeGrafter"/>
</dbReference>
<feature type="region of interest" description="Disordered" evidence="4">
    <location>
        <begin position="68"/>
        <end position="97"/>
    </location>
</feature>
<sequence length="97" mass="10645">ENQIWREIAQSKEATANTLRNNLEQVLTQMANGGGEDSPVAPEEDAESCCGSNEEDFGWRTVVDCAQDKDDGEGTSSSGRVMMNDKEGCSEKKRLCR</sequence>
<name>A0A392SUN7_9FABA</name>
<dbReference type="GO" id="GO:0004842">
    <property type="term" value="F:ubiquitin-protein transferase activity"/>
    <property type="evidence" value="ECO:0007669"/>
    <property type="project" value="TreeGrafter"/>
</dbReference>
<evidence type="ECO:0000313" key="6">
    <source>
        <dbReference type="Proteomes" id="UP000265520"/>
    </source>
</evidence>
<keyword evidence="3" id="KW-0862">Zinc</keyword>
<comment type="caution">
    <text evidence="5">The sequence shown here is derived from an EMBL/GenBank/DDBJ whole genome shotgun (WGS) entry which is preliminary data.</text>
</comment>
<evidence type="ECO:0000256" key="1">
    <source>
        <dbReference type="ARBA" id="ARBA00022723"/>
    </source>
</evidence>
<feature type="region of interest" description="Disordered" evidence="4">
    <location>
        <begin position="31"/>
        <end position="53"/>
    </location>
</feature>
<evidence type="ECO:0000256" key="2">
    <source>
        <dbReference type="ARBA" id="ARBA00022771"/>
    </source>
</evidence>
<dbReference type="AlphaFoldDB" id="A0A392SUN7"/>
<evidence type="ECO:0000313" key="5">
    <source>
        <dbReference type="EMBL" id="MCI52543.1"/>
    </source>
</evidence>
<dbReference type="Proteomes" id="UP000265520">
    <property type="component" value="Unassembled WGS sequence"/>
</dbReference>
<feature type="non-terminal residue" evidence="5">
    <location>
        <position position="1"/>
    </location>
</feature>
<accession>A0A392SUN7</accession>
<protein>
    <submittedName>
        <fullName evidence="5">Boi-related E3 ubiquitin-protein ligase 3-like</fullName>
    </submittedName>
</protein>